<accession>A0ABU9VUC2</accession>
<proteinExistence type="predicted"/>
<organism evidence="1 2">
    <name type="scientific">Anoxynatronum sibiricum</name>
    <dbReference type="NCBI Taxonomy" id="210623"/>
    <lineage>
        <taxon>Bacteria</taxon>
        <taxon>Bacillati</taxon>
        <taxon>Bacillota</taxon>
        <taxon>Clostridia</taxon>
        <taxon>Eubacteriales</taxon>
        <taxon>Clostridiaceae</taxon>
        <taxon>Anoxynatronum</taxon>
    </lineage>
</organism>
<keyword evidence="2" id="KW-1185">Reference proteome</keyword>
<evidence type="ECO:0000313" key="2">
    <source>
        <dbReference type="Proteomes" id="UP001407405"/>
    </source>
</evidence>
<protein>
    <submittedName>
        <fullName evidence="1">Uncharacterized protein</fullName>
    </submittedName>
</protein>
<gene>
    <name evidence="1" type="ORF">AAIG11_09795</name>
</gene>
<comment type="caution">
    <text evidence="1">The sequence shown here is derived from an EMBL/GenBank/DDBJ whole genome shotgun (WGS) entry which is preliminary data.</text>
</comment>
<dbReference type="Proteomes" id="UP001407405">
    <property type="component" value="Unassembled WGS sequence"/>
</dbReference>
<sequence>MTGQTGISLYQPEAQLLPSLLAFYSGSPYDGGYSDLVVDNHLLVVCYDGNEAGEPGIDGALISLKT</sequence>
<dbReference type="RefSeq" id="WP_343186092.1">
    <property type="nucleotide sequence ID" value="NZ_JBCITM010000009.1"/>
</dbReference>
<dbReference type="EMBL" id="JBCITM010000009">
    <property type="protein sequence ID" value="MEN1760767.1"/>
    <property type="molecule type" value="Genomic_DNA"/>
</dbReference>
<name>A0ABU9VUC2_9CLOT</name>
<evidence type="ECO:0000313" key="1">
    <source>
        <dbReference type="EMBL" id="MEN1760767.1"/>
    </source>
</evidence>
<reference evidence="1 2" key="1">
    <citation type="submission" date="2024-04" db="EMBL/GenBank/DDBJ databases">
        <title>Genome sequencing and metabolic network reconstruction of aminoacids and betaine degradation by Anoxynatronum sibiricum.</title>
        <authorList>
            <person name="Detkova E.N."/>
            <person name="Boltjanskaja Y.V."/>
            <person name="Mardanov A.V."/>
            <person name="Kevbrin V."/>
        </authorList>
    </citation>
    <scope>NUCLEOTIDE SEQUENCE [LARGE SCALE GENOMIC DNA]</scope>
    <source>
        <strain evidence="1 2">Z-7981</strain>
    </source>
</reference>